<dbReference type="Gene3D" id="1.10.890.40">
    <property type="match status" value="1"/>
</dbReference>
<dbReference type="Pfam" id="PF18602">
    <property type="entry name" value="Rap1a"/>
    <property type="match status" value="1"/>
</dbReference>
<evidence type="ECO:0000259" key="2">
    <source>
        <dbReference type="Pfam" id="PF18602"/>
    </source>
</evidence>
<comment type="caution">
    <text evidence="3">The sequence shown here is derived from an EMBL/GenBank/DDBJ whole genome shotgun (WGS) entry which is preliminary data.</text>
</comment>
<feature type="chain" id="PRO_5047411177" description="Rap1a immunity protein domain-containing protein" evidence="1">
    <location>
        <begin position="35"/>
        <end position="151"/>
    </location>
</feature>
<evidence type="ECO:0000313" key="3">
    <source>
        <dbReference type="EMBL" id="MCS0581869.1"/>
    </source>
</evidence>
<dbReference type="RefSeq" id="WP_258816439.1">
    <property type="nucleotide sequence ID" value="NZ_JANUGW010000005.1"/>
</dbReference>
<gene>
    <name evidence="3" type="ORF">NX784_09720</name>
</gene>
<sequence length="151" mass="16415">MPPTGSHDMGALSNVRAAAAVLALMLAASSAAVTQVPDDEHPFIMPGTPAKTIPAPSPWLTGAQLLHRLEQGNADAVEYIKGVYDATESGLWCYTGRTHVKLHKQSPEAMRADAMAYLRKLTAAQRKERASDHLVRMWQIRWPCPPDGCCP</sequence>
<organism evidence="3 4">
    <name type="scientific">Massilia pinisoli</name>
    <dbReference type="NCBI Taxonomy" id="1772194"/>
    <lineage>
        <taxon>Bacteria</taxon>
        <taxon>Pseudomonadati</taxon>
        <taxon>Pseudomonadota</taxon>
        <taxon>Betaproteobacteria</taxon>
        <taxon>Burkholderiales</taxon>
        <taxon>Oxalobacteraceae</taxon>
        <taxon>Telluria group</taxon>
        <taxon>Massilia</taxon>
    </lineage>
</organism>
<name>A0ABT1ZQA2_9BURK</name>
<evidence type="ECO:0000256" key="1">
    <source>
        <dbReference type="SAM" id="SignalP"/>
    </source>
</evidence>
<dbReference type="Proteomes" id="UP001204151">
    <property type="component" value="Unassembled WGS sequence"/>
</dbReference>
<accession>A0ABT1ZQA2</accession>
<dbReference type="InterPro" id="IPR041238">
    <property type="entry name" value="Rap1a"/>
</dbReference>
<evidence type="ECO:0000313" key="4">
    <source>
        <dbReference type="Proteomes" id="UP001204151"/>
    </source>
</evidence>
<proteinExistence type="predicted"/>
<dbReference type="EMBL" id="JANUGW010000005">
    <property type="protein sequence ID" value="MCS0581869.1"/>
    <property type="molecule type" value="Genomic_DNA"/>
</dbReference>
<protein>
    <recommendedName>
        <fullName evidence="2">Rap1a immunity protein domain-containing protein</fullName>
    </recommendedName>
</protein>
<feature type="signal peptide" evidence="1">
    <location>
        <begin position="1"/>
        <end position="34"/>
    </location>
</feature>
<reference evidence="3 4" key="1">
    <citation type="submission" date="2022-08" db="EMBL/GenBank/DDBJ databases">
        <title>Reclassification of Massilia species as members of the genera Telluria, Duganella, Pseudoduganella, Mokoshia gen. nov. and Zemynaea gen. nov. using orthogonal and non-orthogonal genome-based approaches.</title>
        <authorList>
            <person name="Bowman J.P."/>
        </authorList>
    </citation>
    <scope>NUCLEOTIDE SEQUENCE [LARGE SCALE GENOMIC DNA]</scope>
    <source>
        <strain evidence="3 4">JCM 31316</strain>
    </source>
</reference>
<feature type="domain" description="Rap1a immunity protein" evidence="2">
    <location>
        <begin position="71"/>
        <end position="144"/>
    </location>
</feature>
<keyword evidence="4" id="KW-1185">Reference proteome</keyword>
<keyword evidence="1" id="KW-0732">Signal</keyword>